<evidence type="ECO:0000313" key="2">
    <source>
        <dbReference type="EMBL" id="KAG6381442.1"/>
    </source>
</evidence>
<organism evidence="2 3">
    <name type="scientific">Boletus reticuloceps</name>
    <dbReference type="NCBI Taxonomy" id="495285"/>
    <lineage>
        <taxon>Eukaryota</taxon>
        <taxon>Fungi</taxon>
        <taxon>Dikarya</taxon>
        <taxon>Basidiomycota</taxon>
        <taxon>Agaricomycotina</taxon>
        <taxon>Agaricomycetes</taxon>
        <taxon>Agaricomycetidae</taxon>
        <taxon>Boletales</taxon>
        <taxon>Boletineae</taxon>
        <taxon>Boletaceae</taxon>
        <taxon>Boletoideae</taxon>
        <taxon>Boletus</taxon>
    </lineage>
</organism>
<dbReference type="OrthoDB" id="2688546at2759"/>
<gene>
    <name evidence="2" type="ORF">JVT61DRAFT_5</name>
</gene>
<keyword evidence="3" id="KW-1185">Reference proteome</keyword>
<dbReference type="EMBL" id="JAGFBS010000001">
    <property type="protein sequence ID" value="KAG6381442.1"/>
    <property type="molecule type" value="Genomic_DNA"/>
</dbReference>
<protein>
    <submittedName>
        <fullName evidence="2">Uncharacterized protein</fullName>
    </submittedName>
</protein>
<evidence type="ECO:0000256" key="1">
    <source>
        <dbReference type="SAM" id="MobiDB-lite"/>
    </source>
</evidence>
<evidence type="ECO:0000313" key="3">
    <source>
        <dbReference type="Proteomes" id="UP000683000"/>
    </source>
</evidence>
<accession>A0A8I2Z2Y7</accession>
<reference evidence="2" key="1">
    <citation type="submission" date="2021-03" db="EMBL/GenBank/DDBJ databases">
        <title>Evolutionary innovations through gain and loss of genes in the ectomycorrhizal Boletales.</title>
        <authorList>
            <person name="Wu G."/>
            <person name="Miyauchi S."/>
            <person name="Morin E."/>
            <person name="Yang Z.-L."/>
            <person name="Xu J."/>
            <person name="Martin F.M."/>
        </authorList>
    </citation>
    <scope>NUCLEOTIDE SEQUENCE</scope>
    <source>
        <strain evidence="2">BR01</strain>
    </source>
</reference>
<feature type="region of interest" description="Disordered" evidence="1">
    <location>
        <begin position="110"/>
        <end position="135"/>
    </location>
</feature>
<comment type="caution">
    <text evidence="2">The sequence shown here is derived from an EMBL/GenBank/DDBJ whole genome shotgun (WGS) entry which is preliminary data.</text>
</comment>
<dbReference type="AlphaFoldDB" id="A0A8I2Z2Y7"/>
<name>A0A8I2Z2Y7_9AGAM</name>
<dbReference type="Proteomes" id="UP000683000">
    <property type="component" value="Unassembled WGS sequence"/>
</dbReference>
<sequence length="135" mass="14569">MQLAQAVVTQQSAGLLLHTSGSNLPATATTKTVTTPDAGQPKQKCKEADLNLTMRPSANSTSVRNLYPIEWCKENKGSSHDQYAVVWDAMKANKDPRIVEYERHSATIKAARKSAGSGSMPISNAPDPEDDANEE</sequence>
<proteinExistence type="predicted"/>